<dbReference type="Proteomes" id="UP000689967">
    <property type="component" value="Unassembled WGS sequence"/>
</dbReference>
<reference evidence="2 3" key="1">
    <citation type="submission" date="2021-01" db="EMBL/GenBank/DDBJ databases">
        <title>Roseomonas sp. nov, a bacterium isolated from an oil production mixture in Yumen Oilfield.</title>
        <authorList>
            <person name="Wu D."/>
        </authorList>
    </citation>
    <scope>NUCLEOTIDE SEQUENCE [LARGE SCALE GENOMIC DNA]</scope>
    <source>
        <strain evidence="2 3">ROY-5-3</strain>
    </source>
</reference>
<comment type="caution">
    <text evidence="2">The sequence shown here is derived from an EMBL/GenBank/DDBJ whole genome shotgun (WGS) entry which is preliminary data.</text>
</comment>
<name>A0ABS6H9W4_9PROT</name>
<keyword evidence="3" id="KW-1185">Reference proteome</keyword>
<proteinExistence type="predicted"/>
<evidence type="ECO:0000259" key="1">
    <source>
        <dbReference type="Pfam" id="PF00534"/>
    </source>
</evidence>
<gene>
    <name evidence="2" type="ORF">JJQ90_11250</name>
</gene>
<dbReference type="RefSeq" id="WP_216875431.1">
    <property type="nucleotide sequence ID" value="NZ_JAERQM010000003.1"/>
</dbReference>
<dbReference type="PANTHER" id="PTHR46401">
    <property type="entry name" value="GLYCOSYLTRANSFERASE WBBK-RELATED"/>
    <property type="match status" value="1"/>
</dbReference>
<dbReference type="EMBL" id="JAERQM010000003">
    <property type="protein sequence ID" value="MBU8544286.1"/>
    <property type="molecule type" value="Genomic_DNA"/>
</dbReference>
<dbReference type="Pfam" id="PF00534">
    <property type="entry name" value="Glycos_transf_1"/>
    <property type="match status" value="1"/>
</dbReference>
<organism evidence="2 3">
    <name type="scientific">Falsiroseomonas oleicola</name>
    <dbReference type="NCBI Taxonomy" id="2801474"/>
    <lineage>
        <taxon>Bacteria</taxon>
        <taxon>Pseudomonadati</taxon>
        <taxon>Pseudomonadota</taxon>
        <taxon>Alphaproteobacteria</taxon>
        <taxon>Acetobacterales</taxon>
        <taxon>Roseomonadaceae</taxon>
        <taxon>Falsiroseomonas</taxon>
    </lineage>
</organism>
<dbReference type="InterPro" id="IPR001296">
    <property type="entry name" value="Glyco_trans_1"/>
</dbReference>
<evidence type="ECO:0000313" key="3">
    <source>
        <dbReference type="Proteomes" id="UP000689967"/>
    </source>
</evidence>
<accession>A0ABS6H9W4</accession>
<sequence length="490" mass="54939">MDSRGPDASPSMLVDLRNCYEGFAGIPQELRLLFAHFTEMPFRALAGLASGIHHRAPREKAPRSAYENVMQQTRMIIAQDSRRHPLPLLMRLLPGRLRDRVLYPFSALVTAHRPEMLDRPIDREMFEDYLWTKLFDKTLPPDRRGIIGKAQFFATELGHENARHLAMLPKPFAKKLDSKGWDLFFAASVSPYQVPASTQMVVRYYDALPLTSPHTIGDPWPHATSHGRMMARNIAAGATFVCDSEPVREDVLKLFPEAEPRILTIPALLSSDFRPEPISWPMVQEILARRASPKTGATAPPAEGTRLVMAVSTLEPRKNYMKLFEAFEMAQQMSQVPMRLVVVANPGWRSEAEMAALKALVKRGAAHHLSAVPLPELRRLYSAAHCVVSPSRAEGFDYSGVESMACGTPVIASDIPVHRWVYGAGAEYFDPYSAEAMAELIAQFSELPAREGFLAQLGDTGLRQARLYSPATLMPRWEELLMRLGRAKRR</sequence>
<protein>
    <submittedName>
        <fullName evidence="2">Glycosyltransferase family 4 protein</fullName>
    </submittedName>
</protein>
<feature type="domain" description="Glycosyl transferase family 1" evidence="1">
    <location>
        <begin position="302"/>
        <end position="448"/>
    </location>
</feature>
<evidence type="ECO:0000313" key="2">
    <source>
        <dbReference type="EMBL" id="MBU8544286.1"/>
    </source>
</evidence>
<dbReference type="PANTHER" id="PTHR46401:SF8">
    <property type="entry name" value="BLL6006 PROTEIN"/>
    <property type="match status" value="1"/>
</dbReference>
<dbReference type="CDD" id="cd03809">
    <property type="entry name" value="GT4_MtfB-like"/>
    <property type="match status" value="1"/>
</dbReference>